<evidence type="ECO:0000313" key="4">
    <source>
        <dbReference type="Proteomes" id="UP001187192"/>
    </source>
</evidence>
<feature type="transmembrane region" description="Helical" evidence="2">
    <location>
        <begin position="126"/>
        <end position="151"/>
    </location>
</feature>
<dbReference type="InterPro" id="IPR038379">
    <property type="entry name" value="SecE_sf"/>
</dbReference>
<feature type="region of interest" description="Disordered" evidence="1">
    <location>
        <begin position="1"/>
        <end position="105"/>
    </location>
</feature>
<sequence length="169" mass="18171">MALAMSVKFPATPPITGHPSSSARRKPTAVGTHSPFQARPLIITEKRRTKRPFWATNAVEESAGSSEPETAKEAATDGESKGELSELGSEIKKAMEERKAAEEEEGLLSGVSEEIKKIEWPAFGKVLGTTWVVLGVIAGSSVVLLTLNAVLAEFSDRVFAGRGVQDFFR</sequence>
<dbReference type="Gene3D" id="1.20.5.1030">
    <property type="entry name" value="Preprotein translocase secy subunit"/>
    <property type="match status" value="1"/>
</dbReference>
<dbReference type="PANTHER" id="PTHR37240">
    <property type="entry name" value="PREPROTEIN TRANSLOCASE SUBUNIT SECE1"/>
    <property type="match status" value="1"/>
</dbReference>
<dbReference type="EMBL" id="BTGU01000023">
    <property type="protein sequence ID" value="GMN46702.1"/>
    <property type="molecule type" value="Genomic_DNA"/>
</dbReference>
<keyword evidence="2" id="KW-0812">Transmembrane</keyword>
<keyword evidence="2" id="KW-1133">Transmembrane helix</keyword>
<proteinExistence type="predicted"/>
<accession>A0AA88A9L2</accession>
<feature type="compositionally biased region" description="Basic and acidic residues" evidence="1">
    <location>
        <begin position="69"/>
        <end position="101"/>
    </location>
</feature>
<organism evidence="3 4">
    <name type="scientific">Ficus carica</name>
    <name type="common">Common fig</name>
    <dbReference type="NCBI Taxonomy" id="3494"/>
    <lineage>
        <taxon>Eukaryota</taxon>
        <taxon>Viridiplantae</taxon>
        <taxon>Streptophyta</taxon>
        <taxon>Embryophyta</taxon>
        <taxon>Tracheophyta</taxon>
        <taxon>Spermatophyta</taxon>
        <taxon>Magnoliopsida</taxon>
        <taxon>eudicotyledons</taxon>
        <taxon>Gunneridae</taxon>
        <taxon>Pentapetalae</taxon>
        <taxon>rosids</taxon>
        <taxon>fabids</taxon>
        <taxon>Rosales</taxon>
        <taxon>Moraceae</taxon>
        <taxon>Ficeae</taxon>
        <taxon>Ficus</taxon>
    </lineage>
</organism>
<comment type="caution">
    <text evidence="3">The sequence shown here is derived from an EMBL/GenBank/DDBJ whole genome shotgun (WGS) entry which is preliminary data.</text>
</comment>
<dbReference type="GO" id="GO:0009535">
    <property type="term" value="C:chloroplast thylakoid membrane"/>
    <property type="evidence" value="ECO:0007669"/>
    <property type="project" value="TreeGrafter"/>
</dbReference>
<evidence type="ECO:0000313" key="3">
    <source>
        <dbReference type="EMBL" id="GMN46702.1"/>
    </source>
</evidence>
<gene>
    <name evidence="3" type="ORF">TIFTF001_015889</name>
</gene>
<dbReference type="AlphaFoldDB" id="A0AA88A9L2"/>
<evidence type="ECO:0000256" key="2">
    <source>
        <dbReference type="SAM" id="Phobius"/>
    </source>
</evidence>
<keyword evidence="2" id="KW-0472">Membrane</keyword>
<dbReference type="InterPro" id="IPR055330">
    <property type="entry name" value="SECE1-like"/>
</dbReference>
<evidence type="ECO:0000256" key="1">
    <source>
        <dbReference type="SAM" id="MobiDB-lite"/>
    </source>
</evidence>
<dbReference type="PANTHER" id="PTHR37240:SF1">
    <property type="entry name" value="PREPROTEIN TRANSLOCASE SUBUNIT SECE1"/>
    <property type="match status" value="1"/>
</dbReference>
<dbReference type="Proteomes" id="UP001187192">
    <property type="component" value="Unassembled WGS sequence"/>
</dbReference>
<protein>
    <recommendedName>
        <fullName evidence="5">Preprotein translocase subunit SECE1</fullName>
    </recommendedName>
</protein>
<evidence type="ECO:0008006" key="5">
    <source>
        <dbReference type="Google" id="ProtNLM"/>
    </source>
</evidence>
<reference evidence="3" key="1">
    <citation type="submission" date="2023-07" db="EMBL/GenBank/DDBJ databases">
        <title>draft genome sequence of fig (Ficus carica).</title>
        <authorList>
            <person name="Takahashi T."/>
            <person name="Nishimura K."/>
        </authorList>
    </citation>
    <scope>NUCLEOTIDE SEQUENCE</scope>
</reference>
<keyword evidence="4" id="KW-1185">Reference proteome</keyword>
<name>A0AA88A9L2_FICCA</name>